<dbReference type="AlphaFoldDB" id="A0A239V9H2"/>
<dbReference type="EMBL" id="LT906453">
    <property type="protein sequence ID" value="SNV18213.1"/>
    <property type="molecule type" value="Genomic_DNA"/>
</dbReference>
<dbReference type="Proteomes" id="UP000242637">
    <property type="component" value="Chromosome 1"/>
</dbReference>
<dbReference type="GO" id="GO:0046872">
    <property type="term" value="F:metal ion binding"/>
    <property type="evidence" value="ECO:0007669"/>
    <property type="project" value="UniProtKB-KW"/>
</dbReference>
<dbReference type="PANTHER" id="PTHR30632:SF0">
    <property type="entry name" value="SULFATE-BINDING PROTEIN"/>
    <property type="match status" value="1"/>
</dbReference>
<accession>A0A239V9H2</accession>
<dbReference type="Gene3D" id="3.40.190.10">
    <property type="entry name" value="Periplasmic binding protein-like II"/>
    <property type="match status" value="2"/>
</dbReference>
<evidence type="ECO:0000256" key="4">
    <source>
        <dbReference type="PIRSR" id="PIRSR004846-1"/>
    </source>
</evidence>
<evidence type="ECO:0000256" key="1">
    <source>
        <dbReference type="ARBA" id="ARBA00009175"/>
    </source>
</evidence>
<evidence type="ECO:0000256" key="2">
    <source>
        <dbReference type="ARBA" id="ARBA00022723"/>
    </source>
</evidence>
<protein>
    <submittedName>
        <fullName evidence="5">Molybdate-binding periplasmic protein</fullName>
    </submittedName>
</protein>
<dbReference type="PIRSF" id="PIRSF004846">
    <property type="entry name" value="ModA"/>
    <property type="match status" value="1"/>
</dbReference>
<comment type="similarity">
    <text evidence="1">Belongs to the bacterial solute-binding protein ModA family.</text>
</comment>
<reference evidence="5 6" key="1">
    <citation type="submission" date="2017-06" db="EMBL/GenBank/DDBJ databases">
        <authorList>
            <consortium name="Pathogen Informatics"/>
        </authorList>
    </citation>
    <scope>NUCLEOTIDE SEQUENCE [LARGE SCALE GENOMIC DNA]</scope>
    <source>
        <strain evidence="5 6">NCTC13039</strain>
    </source>
</reference>
<dbReference type="NCBIfam" id="TIGR01256">
    <property type="entry name" value="modA"/>
    <property type="match status" value="1"/>
</dbReference>
<keyword evidence="6" id="KW-1185">Reference proteome</keyword>
<dbReference type="STRING" id="1121387.GCA_000429885_01320"/>
<feature type="binding site" evidence="4">
    <location>
        <position position="72"/>
    </location>
    <ligand>
        <name>molybdate</name>
        <dbReference type="ChEBI" id="CHEBI:36264"/>
    </ligand>
</feature>
<feature type="binding site" evidence="4">
    <location>
        <position position="174"/>
    </location>
    <ligand>
        <name>molybdate</name>
        <dbReference type="ChEBI" id="CHEBI:36264"/>
    </ligand>
</feature>
<dbReference type="GO" id="GO:0015689">
    <property type="term" value="P:molybdate ion transport"/>
    <property type="evidence" value="ECO:0007669"/>
    <property type="project" value="InterPro"/>
</dbReference>
<sequence length="256" mass="26248">MGCVVKARWLIGGVVVAMCMAGCGGAVVESDGSSGVVTVFAAASLKESFTHIGEEFSRTHPGVQVRFNFGPSSGLAQQIEAGAPADVFASASPVPMEQVRGAGLVDEPVSFARNSLRIAVPVDSAGQVGKVEDLGRADVKVALCEQSVPCGVLAAKVLEKASVDVQPVTREVDVKAVVTKVILGEVDAGLVYGTDVVAAAGKIKGVEIPEQMNAWTSYPLAVVRRAQNGPAAQAFVQSVRGEMGKKILTSAGFGAP</sequence>
<dbReference type="InterPro" id="IPR050682">
    <property type="entry name" value="ModA/WtpA"/>
</dbReference>
<dbReference type="GO" id="GO:0030973">
    <property type="term" value="F:molybdate ion binding"/>
    <property type="evidence" value="ECO:0007669"/>
    <property type="project" value="TreeGrafter"/>
</dbReference>
<evidence type="ECO:0000256" key="3">
    <source>
        <dbReference type="ARBA" id="ARBA00022729"/>
    </source>
</evidence>
<feature type="binding site" evidence="4">
    <location>
        <position position="192"/>
    </location>
    <ligand>
        <name>molybdate</name>
        <dbReference type="ChEBI" id="CHEBI:36264"/>
    </ligand>
</feature>
<gene>
    <name evidence="5" type="primary">modA</name>
    <name evidence="5" type="ORF">SAMEA4475696_00395</name>
</gene>
<evidence type="ECO:0000313" key="5">
    <source>
        <dbReference type="EMBL" id="SNV18213.1"/>
    </source>
</evidence>
<dbReference type="Pfam" id="PF13531">
    <property type="entry name" value="SBP_bac_11"/>
    <property type="match status" value="1"/>
</dbReference>
<proteinExistence type="inferred from homology"/>
<evidence type="ECO:0000313" key="6">
    <source>
        <dbReference type="Proteomes" id="UP000242637"/>
    </source>
</evidence>
<dbReference type="PANTHER" id="PTHR30632">
    <property type="entry name" value="MOLYBDATE-BINDING PERIPLASMIC PROTEIN"/>
    <property type="match status" value="1"/>
</dbReference>
<dbReference type="KEGG" id="dco:SAMEA4475696_0395"/>
<keyword evidence="2 4" id="KW-0479">Metal-binding</keyword>
<dbReference type="InterPro" id="IPR005950">
    <property type="entry name" value="ModA"/>
</dbReference>
<organism evidence="5 6">
    <name type="scientific">Dermatophilus congolensis</name>
    <dbReference type="NCBI Taxonomy" id="1863"/>
    <lineage>
        <taxon>Bacteria</taxon>
        <taxon>Bacillati</taxon>
        <taxon>Actinomycetota</taxon>
        <taxon>Actinomycetes</taxon>
        <taxon>Micrococcales</taxon>
        <taxon>Dermatophilaceae</taxon>
        <taxon>Dermatophilus</taxon>
    </lineage>
</organism>
<feature type="binding site" evidence="4">
    <location>
        <position position="44"/>
    </location>
    <ligand>
        <name>molybdate</name>
        <dbReference type="ChEBI" id="CHEBI:36264"/>
    </ligand>
</feature>
<keyword evidence="4" id="KW-0500">Molybdenum</keyword>
<keyword evidence="3" id="KW-0732">Signal</keyword>
<dbReference type="SUPFAM" id="SSF53850">
    <property type="entry name" value="Periplasmic binding protein-like II"/>
    <property type="match status" value="1"/>
</dbReference>
<name>A0A239V9H2_9MICO</name>